<reference evidence="1" key="1">
    <citation type="submission" date="2020-10" db="EMBL/GenBank/DDBJ databases">
        <title>Connecting structure to function with the recovery of over 1000 high-quality activated sludge metagenome-assembled genomes encoding full-length rRNA genes using long-read sequencing.</title>
        <authorList>
            <person name="Singleton C.M."/>
            <person name="Petriglieri F."/>
            <person name="Kristensen J.M."/>
            <person name="Kirkegaard R.H."/>
            <person name="Michaelsen T.Y."/>
            <person name="Andersen M.H."/>
            <person name="Karst S.M."/>
            <person name="Dueholm M.S."/>
            <person name="Nielsen P.H."/>
            <person name="Albertsen M."/>
        </authorList>
    </citation>
    <scope>NUCLEOTIDE SEQUENCE</scope>
    <source>
        <strain evidence="1">Bjer_18-Q3-R1-45_BAT3C.347</strain>
    </source>
</reference>
<evidence type="ECO:0000313" key="1">
    <source>
        <dbReference type="EMBL" id="MBK6972642.1"/>
    </source>
</evidence>
<dbReference type="AlphaFoldDB" id="A0A9D7E2R0"/>
<dbReference type="InterPro" id="IPR045584">
    <property type="entry name" value="Pilin-like"/>
</dbReference>
<evidence type="ECO:0008006" key="3">
    <source>
        <dbReference type="Google" id="ProtNLM"/>
    </source>
</evidence>
<dbReference type="Proteomes" id="UP000807785">
    <property type="component" value="Unassembled WGS sequence"/>
</dbReference>
<evidence type="ECO:0000313" key="2">
    <source>
        <dbReference type="Proteomes" id="UP000807785"/>
    </source>
</evidence>
<accession>A0A9D7E2R0</accession>
<protein>
    <recommendedName>
        <fullName evidence="3">Prepilin-type N-terminal cleavage/methylation domain-containing protein</fullName>
    </recommendedName>
</protein>
<sequence>MTLVELLIATAIGALLLAGLTSVARQGVQSRAMTRDNDEAIYQARFALQRMAAAARATAPHTLLPPAANTSGNWFDPAYFCLNAASALIETTTTDAGCTGTRVIAERVSGLAATQPVGAGALETMTAVVALSLDVPASGTPLTLSERVRLGGGVK</sequence>
<comment type="caution">
    <text evidence="1">The sequence shown here is derived from an EMBL/GenBank/DDBJ whole genome shotgun (WGS) entry which is preliminary data.</text>
</comment>
<organism evidence="1 2">
    <name type="scientific">Candidatus Methylophosphatis roskildensis</name>
    <dbReference type="NCBI Taxonomy" id="2899263"/>
    <lineage>
        <taxon>Bacteria</taxon>
        <taxon>Pseudomonadati</taxon>
        <taxon>Pseudomonadota</taxon>
        <taxon>Betaproteobacteria</taxon>
        <taxon>Nitrosomonadales</taxon>
        <taxon>Sterolibacteriaceae</taxon>
        <taxon>Candidatus Methylophosphatis</taxon>
    </lineage>
</organism>
<dbReference type="SUPFAM" id="SSF54523">
    <property type="entry name" value="Pili subunits"/>
    <property type="match status" value="1"/>
</dbReference>
<name>A0A9D7E2R0_9PROT</name>
<dbReference type="EMBL" id="JADJEV010000003">
    <property type="protein sequence ID" value="MBK6972642.1"/>
    <property type="molecule type" value="Genomic_DNA"/>
</dbReference>
<proteinExistence type="predicted"/>
<gene>
    <name evidence="1" type="ORF">IPH26_06695</name>
</gene>